<dbReference type="Pfam" id="PF04398">
    <property type="entry name" value="DUF538"/>
    <property type="match status" value="1"/>
</dbReference>
<evidence type="ECO:0000313" key="2">
    <source>
        <dbReference type="EMBL" id="KAL1216587.1"/>
    </source>
</evidence>
<accession>A0ABD1BCH2</accession>
<gene>
    <name evidence="2" type="ORF">V5N11_030222</name>
</gene>
<protein>
    <submittedName>
        <fullName evidence="2">Uncharacterized protein</fullName>
    </submittedName>
</protein>
<keyword evidence="3" id="KW-1185">Reference proteome</keyword>
<name>A0ABD1BCH2_CARAN</name>
<dbReference type="InterPro" id="IPR036758">
    <property type="entry name" value="At5g01610-like"/>
</dbReference>
<dbReference type="SUPFAM" id="SSF141562">
    <property type="entry name" value="At5g01610-like"/>
    <property type="match status" value="1"/>
</dbReference>
<dbReference type="PANTHER" id="PTHR31676">
    <property type="entry name" value="T31J12.3 PROTEIN-RELATED"/>
    <property type="match status" value="1"/>
</dbReference>
<dbReference type="Gene3D" id="2.30.240.10">
    <property type="entry name" value="At5g01610-like"/>
    <property type="match status" value="1"/>
</dbReference>
<dbReference type="InterPro" id="IPR007493">
    <property type="entry name" value="DUF538"/>
</dbReference>
<dbReference type="AlphaFoldDB" id="A0ABD1BCH2"/>
<organism evidence="2 3">
    <name type="scientific">Cardamine amara subsp. amara</name>
    <dbReference type="NCBI Taxonomy" id="228776"/>
    <lineage>
        <taxon>Eukaryota</taxon>
        <taxon>Viridiplantae</taxon>
        <taxon>Streptophyta</taxon>
        <taxon>Embryophyta</taxon>
        <taxon>Tracheophyta</taxon>
        <taxon>Spermatophyta</taxon>
        <taxon>Magnoliopsida</taxon>
        <taxon>eudicotyledons</taxon>
        <taxon>Gunneridae</taxon>
        <taxon>Pentapetalae</taxon>
        <taxon>rosids</taxon>
        <taxon>malvids</taxon>
        <taxon>Brassicales</taxon>
        <taxon>Brassicaceae</taxon>
        <taxon>Cardamineae</taxon>
        <taxon>Cardamine</taxon>
    </lineage>
</organism>
<dbReference type="Proteomes" id="UP001558713">
    <property type="component" value="Unassembled WGS sequence"/>
</dbReference>
<sequence>MSIFILFVLLLSTTTLSVTGQKKPSAYEVLQNYSLPRGILPHGVREYELNSKTGYFRFYFNSTCQFSIESYKVKYKSTVSGYISKGRVRRLIGVSVKMIFFWLNIGEVSRDGDDMDFSVGVASEEFSAKYFSESPECGCGFRCNFL</sequence>
<dbReference type="EMBL" id="JBANAX010000263">
    <property type="protein sequence ID" value="KAL1216587.1"/>
    <property type="molecule type" value="Genomic_DNA"/>
</dbReference>
<dbReference type="PANTHER" id="PTHR31676:SF184">
    <property type="entry name" value="T14P8.17"/>
    <property type="match status" value="1"/>
</dbReference>
<keyword evidence="1" id="KW-0732">Signal</keyword>
<proteinExistence type="predicted"/>
<comment type="caution">
    <text evidence="2">The sequence shown here is derived from an EMBL/GenBank/DDBJ whole genome shotgun (WGS) entry which is preliminary data.</text>
</comment>
<feature type="signal peptide" evidence="1">
    <location>
        <begin position="1"/>
        <end position="20"/>
    </location>
</feature>
<reference evidence="2 3" key="1">
    <citation type="submission" date="2024-04" db="EMBL/GenBank/DDBJ databases">
        <title>Genome assembly C_amara_ONT_v2.</title>
        <authorList>
            <person name="Yant L."/>
            <person name="Moore C."/>
            <person name="Slenker M."/>
        </authorList>
    </citation>
    <scope>NUCLEOTIDE SEQUENCE [LARGE SCALE GENOMIC DNA]</scope>
    <source>
        <tissue evidence="2">Leaf</tissue>
    </source>
</reference>
<evidence type="ECO:0000256" key="1">
    <source>
        <dbReference type="SAM" id="SignalP"/>
    </source>
</evidence>
<feature type="chain" id="PRO_5044808855" evidence="1">
    <location>
        <begin position="21"/>
        <end position="146"/>
    </location>
</feature>
<evidence type="ECO:0000313" key="3">
    <source>
        <dbReference type="Proteomes" id="UP001558713"/>
    </source>
</evidence>